<dbReference type="Proteomes" id="UP001623348">
    <property type="component" value="Unassembled WGS sequence"/>
</dbReference>
<proteinExistence type="predicted"/>
<evidence type="ECO:0000313" key="2">
    <source>
        <dbReference type="Proteomes" id="UP001623348"/>
    </source>
</evidence>
<name>A0ABC9XXE9_GRUJA</name>
<dbReference type="AlphaFoldDB" id="A0ABC9XXE9"/>
<organism evidence="1 2">
    <name type="scientific">Grus japonensis</name>
    <name type="common">Japanese crane</name>
    <name type="synonym">Red-crowned crane</name>
    <dbReference type="NCBI Taxonomy" id="30415"/>
    <lineage>
        <taxon>Eukaryota</taxon>
        <taxon>Metazoa</taxon>
        <taxon>Chordata</taxon>
        <taxon>Craniata</taxon>
        <taxon>Vertebrata</taxon>
        <taxon>Euteleostomi</taxon>
        <taxon>Archelosauria</taxon>
        <taxon>Archosauria</taxon>
        <taxon>Dinosauria</taxon>
        <taxon>Saurischia</taxon>
        <taxon>Theropoda</taxon>
        <taxon>Coelurosauria</taxon>
        <taxon>Aves</taxon>
        <taxon>Neognathae</taxon>
        <taxon>Neoaves</taxon>
        <taxon>Gruiformes</taxon>
        <taxon>Gruidae</taxon>
        <taxon>Grus</taxon>
    </lineage>
</organism>
<accession>A0ABC9XXE9</accession>
<gene>
    <name evidence="1" type="ORF">GRJ2_002709900</name>
</gene>
<keyword evidence="2" id="KW-1185">Reference proteome</keyword>
<comment type="caution">
    <text evidence="1">The sequence shown here is derived from an EMBL/GenBank/DDBJ whole genome shotgun (WGS) entry which is preliminary data.</text>
</comment>
<evidence type="ECO:0000313" key="1">
    <source>
        <dbReference type="EMBL" id="GAB0202443.1"/>
    </source>
</evidence>
<sequence length="95" mass="10499">MFNHSVVDTTSCYRAPSLGPNEDVVMMEPTTEMLTPIPSWQVSAIHLQTSYGPHAMFNHSVVDTTSCYRAPSLGPNEDVVMMEPTTETLAPILSW</sequence>
<dbReference type="EMBL" id="BAAFJT010000039">
    <property type="protein sequence ID" value="GAB0202443.1"/>
    <property type="molecule type" value="Genomic_DNA"/>
</dbReference>
<reference evidence="1 2" key="1">
    <citation type="submission" date="2024-06" db="EMBL/GenBank/DDBJ databases">
        <title>The draft genome of Grus japonensis, version 3.</title>
        <authorList>
            <person name="Nabeshima K."/>
            <person name="Suzuki S."/>
            <person name="Onuma M."/>
        </authorList>
    </citation>
    <scope>NUCLEOTIDE SEQUENCE [LARGE SCALE GENOMIC DNA]</scope>
    <source>
        <strain evidence="1 2">451A</strain>
    </source>
</reference>
<protein>
    <submittedName>
        <fullName evidence="1">Uncharacterized protein</fullName>
    </submittedName>
</protein>